<dbReference type="VEuPathDB" id="FungiDB:TRICI_000036"/>
<reference evidence="1" key="1">
    <citation type="journal article" date="2019" name="G3 (Bethesda)">
        <title>Genome Assemblies of Two Rare Opportunistic Yeast Pathogens: Diutina rugosa (syn. Candida rugosa) and Trichomonascus ciferrii (syn. Candida ciferrii).</title>
        <authorList>
            <person name="Mixao V."/>
            <person name="Saus E."/>
            <person name="Hansen A.P."/>
            <person name="Lass-Florl C."/>
            <person name="Gabaldon T."/>
        </authorList>
    </citation>
    <scope>NUCLEOTIDE SEQUENCE</scope>
    <source>
        <strain evidence="1">CBS 4856</strain>
    </source>
</reference>
<accession>A0A642VEM3</accession>
<dbReference type="EMBL" id="SWFS01000007">
    <property type="protein sequence ID" value="KAA8917834.1"/>
    <property type="molecule type" value="Genomic_DNA"/>
</dbReference>
<name>A0A642VEM3_9ASCO</name>
<dbReference type="Proteomes" id="UP000761534">
    <property type="component" value="Unassembled WGS sequence"/>
</dbReference>
<dbReference type="AlphaFoldDB" id="A0A642VEM3"/>
<gene>
    <name evidence="1" type="ORF">TRICI_000036</name>
</gene>
<organism evidence="1 2">
    <name type="scientific">Trichomonascus ciferrii</name>
    <dbReference type="NCBI Taxonomy" id="44093"/>
    <lineage>
        <taxon>Eukaryota</taxon>
        <taxon>Fungi</taxon>
        <taxon>Dikarya</taxon>
        <taxon>Ascomycota</taxon>
        <taxon>Saccharomycotina</taxon>
        <taxon>Dipodascomycetes</taxon>
        <taxon>Dipodascales</taxon>
        <taxon>Trichomonascaceae</taxon>
        <taxon>Trichomonascus</taxon>
        <taxon>Trichomonascus ciferrii complex</taxon>
    </lineage>
</organism>
<evidence type="ECO:0000313" key="1">
    <source>
        <dbReference type="EMBL" id="KAA8917834.1"/>
    </source>
</evidence>
<keyword evidence="2" id="KW-1185">Reference proteome</keyword>
<sequence length="227" mass="26395">MDSTITVIATTQNPSNEREVSLRSGGSEERVRVEEIVDRAQRYRFFSSVFRHLCDAEKERSIVFDLSTIQTFRHSTLFRDVLRQFDDLLGHTAGRNLRIEFGTTHFTPVNFVSNILGGLTNLPLLRISTIALDLTINEANLHRVQNQLRPFRFVDCAILTDARPSQETFISSLFKKSFNRDLRRISVLVVPENSREQVTDRTLRMVRRHLEAEIKRCKNNVMFRISR</sequence>
<protein>
    <submittedName>
        <fullName evidence="1">Uncharacterized protein</fullName>
    </submittedName>
</protein>
<proteinExistence type="predicted"/>
<evidence type="ECO:0000313" key="2">
    <source>
        <dbReference type="Proteomes" id="UP000761534"/>
    </source>
</evidence>
<comment type="caution">
    <text evidence="1">The sequence shown here is derived from an EMBL/GenBank/DDBJ whole genome shotgun (WGS) entry which is preliminary data.</text>
</comment>